<dbReference type="InterPro" id="IPR050922">
    <property type="entry name" value="LytR/CpsA/Psr_CW_biosynth"/>
</dbReference>
<evidence type="ECO:0000256" key="2">
    <source>
        <dbReference type="SAM" id="MobiDB-lite"/>
    </source>
</evidence>
<feature type="transmembrane region" description="Helical" evidence="3">
    <location>
        <begin position="20"/>
        <end position="40"/>
    </location>
</feature>
<dbReference type="EMBL" id="QRCT01000050">
    <property type="protein sequence ID" value="RDU22146.1"/>
    <property type="molecule type" value="Genomic_DNA"/>
</dbReference>
<feature type="region of interest" description="Disordered" evidence="2">
    <location>
        <begin position="349"/>
        <end position="374"/>
    </location>
</feature>
<comment type="caution">
    <text evidence="5">The sequence shown here is derived from an EMBL/GenBank/DDBJ whole genome shotgun (WGS) entry which is preliminary data.</text>
</comment>
<dbReference type="Pfam" id="PF03816">
    <property type="entry name" value="LytR_cpsA_psr"/>
    <property type="match status" value="1"/>
</dbReference>
<dbReference type="Proteomes" id="UP000255036">
    <property type="component" value="Unassembled WGS sequence"/>
</dbReference>
<name>A0A371ARD6_9FIRM</name>
<dbReference type="AlphaFoldDB" id="A0A371ARD6"/>
<keyword evidence="3" id="KW-0472">Membrane</keyword>
<keyword evidence="6" id="KW-1185">Reference proteome</keyword>
<dbReference type="PANTHER" id="PTHR33392:SF6">
    <property type="entry name" value="POLYISOPRENYL-TEICHOIC ACID--PEPTIDOGLYCAN TEICHOIC ACID TRANSFERASE TAGU"/>
    <property type="match status" value="1"/>
</dbReference>
<keyword evidence="3" id="KW-1133">Transmembrane helix</keyword>
<dbReference type="OrthoDB" id="27330at2"/>
<evidence type="ECO:0000313" key="5">
    <source>
        <dbReference type="EMBL" id="RDU22146.1"/>
    </source>
</evidence>
<dbReference type="InterPro" id="IPR004474">
    <property type="entry name" value="LytR_CpsA_psr"/>
</dbReference>
<evidence type="ECO:0000313" key="6">
    <source>
        <dbReference type="Proteomes" id="UP000255036"/>
    </source>
</evidence>
<sequence>MEAPIKGKKKSKKARRKRRIIIFIIEIIILLLILAGWFIANKLSKYQKDPDFDKGGLVRNKEVDKKDTEDFKTIALFGLDSRDIESLGKGNNSDTIIIASINNKTKEVKLASVYRDTYLQIPDDKYNKANYAYCIGGSEKAVSMLNMNLDLAIEDYVTINFKALIDVIDALGGVEIDVTDGEVKWINAYMVETSEITGAQSPNLTQSGLQNLTGLQATAYCRIRKIGNDYQRTERQRLVLSKIAEKVKKSDPVTLNKIADSVLEEVRSSIEPAEILKLVAGAMSYNLGETTGFPFTKTTNPPYEPLGDAVYPCGLEYNVSKLHEFLYGEKNYQPSTTVKEISDQIIEKTGAKTEEIDTTTKDSNTSEPTTGASE</sequence>
<evidence type="ECO:0000256" key="3">
    <source>
        <dbReference type="SAM" id="Phobius"/>
    </source>
</evidence>
<gene>
    <name evidence="5" type="ORF">DWV06_16585</name>
</gene>
<keyword evidence="3" id="KW-0812">Transmembrane</keyword>
<reference evidence="5 6" key="1">
    <citation type="submission" date="2018-07" db="EMBL/GenBank/DDBJ databases">
        <title>Anaerosacharophilus polymeroproducens gen. nov. sp. nov., an anaerobic bacterium isolated from salt field.</title>
        <authorList>
            <person name="Kim W."/>
            <person name="Yang S.-H."/>
            <person name="Oh J."/>
            <person name="Lee J.-H."/>
            <person name="Kwon K.K."/>
        </authorList>
    </citation>
    <scope>NUCLEOTIDE SEQUENCE [LARGE SCALE GENOMIC DNA]</scope>
    <source>
        <strain evidence="5 6">MCWD5</strain>
    </source>
</reference>
<dbReference type="NCBIfam" id="TIGR00350">
    <property type="entry name" value="lytR_cpsA_psr"/>
    <property type="match status" value="1"/>
</dbReference>
<organism evidence="5 6">
    <name type="scientific">Anaerosacchariphilus polymeriproducens</name>
    <dbReference type="NCBI Taxonomy" id="1812858"/>
    <lineage>
        <taxon>Bacteria</taxon>
        <taxon>Bacillati</taxon>
        <taxon>Bacillota</taxon>
        <taxon>Clostridia</taxon>
        <taxon>Lachnospirales</taxon>
        <taxon>Lachnospiraceae</taxon>
        <taxon>Anaerosacchariphilus</taxon>
    </lineage>
</organism>
<dbReference type="RefSeq" id="WP_115483327.1">
    <property type="nucleotide sequence ID" value="NZ_QRCT01000050.1"/>
</dbReference>
<feature type="compositionally biased region" description="Basic and acidic residues" evidence="2">
    <location>
        <begin position="349"/>
        <end position="360"/>
    </location>
</feature>
<comment type="similarity">
    <text evidence="1">Belongs to the LytR/CpsA/Psr (LCP) family.</text>
</comment>
<feature type="compositionally biased region" description="Polar residues" evidence="2">
    <location>
        <begin position="361"/>
        <end position="374"/>
    </location>
</feature>
<evidence type="ECO:0000259" key="4">
    <source>
        <dbReference type="Pfam" id="PF03816"/>
    </source>
</evidence>
<dbReference type="Gene3D" id="3.40.630.190">
    <property type="entry name" value="LCP protein"/>
    <property type="match status" value="1"/>
</dbReference>
<proteinExistence type="inferred from homology"/>
<protein>
    <submittedName>
        <fullName evidence="5">LytR family transcriptional regulator</fullName>
    </submittedName>
</protein>
<evidence type="ECO:0000256" key="1">
    <source>
        <dbReference type="ARBA" id="ARBA00006068"/>
    </source>
</evidence>
<accession>A0A371ARD6</accession>
<dbReference type="PANTHER" id="PTHR33392">
    <property type="entry name" value="POLYISOPRENYL-TEICHOIC ACID--PEPTIDOGLYCAN TEICHOIC ACID TRANSFERASE TAGU"/>
    <property type="match status" value="1"/>
</dbReference>
<feature type="domain" description="Cell envelope-related transcriptional attenuator" evidence="4">
    <location>
        <begin position="92"/>
        <end position="248"/>
    </location>
</feature>